<reference evidence="9" key="1">
    <citation type="journal article" date="2014" name="Int. J. Syst. Evol. Microbiol.">
        <title>Complete genome sequence of Corynebacterium casei LMG S-19264T (=DSM 44701T), isolated from a smear-ripened cheese.</title>
        <authorList>
            <consortium name="US DOE Joint Genome Institute (JGI-PGF)"/>
            <person name="Walter F."/>
            <person name="Albersmeier A."/>
            <person name="Kalinowski J."/>
            <person name="Ruckert C."/>
        </authorList>
    </citation>
    <scope>NUCLEOTIDE SEQUENCE</scope>
    <source>
        <strain evidence="9">VKM Ac-1069</strain>
    </source>
</reference>
<feature type="transmembrane region" description="Helical" evidence="7">
    <location>
        <begin position="376"/>
        <end position="398"/>
    </location>
</feature>
<keyword evidence="4 7" id="KW-0812">Transmembrane</keyword>
<feature type="transmembrane region" description="Helical" evidence="7">
    <location>
        <begin position="124"/>
        <end position="150"/>
    </location>
</feature>
<dbReference type="Gene3D" id="1.20.1250.20">
    <property type="entry name" value="MFS general substrate transporter like domains"/>
    <property type="match status" value="2"/>
</dbReference>
<proteinExistence type="predicted"/>
<dbReference type="InterPro" id="IPR020846">
    <property type="entry name" value="MFS_dom"/>
</dbReference>
<dbReference type="PANTHER" id="PTHR43045">
    <property type="entry name" value="SHIKIMATE TRANSPORTER"/>
    <property type="match status" value="1"/>
</dbReference>
<dbReference type="PANTHER" id="PTHR43045:SF1">
    <property type="entry name" value="SHIKIMATE TRANSPORTER"/>
    <property type="match status" value="1"/>
</dbReference>
<feature type="domain" description="Major facilitator superfamily (MFS) profile" evidence="8">
    <location>
        <begin position="24"/>
        <end position="428"/>
    </location>
</feature>
<accession>A0A9W6L6X7</accession>
<evidence type="ECO:0000313" key="9">
    <source>
        <dbReference type="EMBL" id="GLL14025.1"/>
    </source>
</evidence>
<evidence type="ECO:0000256" key="5">
    <source>
        <dbReference type="ARBA" id="ARBA00022989"/>
    </source>
</evidence>
<feature type="transmembrane region" description="Helical" evidence="7">
    <location>
        <begin position="65"/>
        <end position="85"/>
    </location>
</feature>
<evidence type="ECO:0000256" key="2">
    <source>
        <dbReference type="ARBA" id="ARBA00022448"/>
    </source>
</evidence>
<comment type="caution">
    <text evidence="9">The sequence shown here is derived from an EMBL/GenBank/DDBJ whole genome shotgun (WGS) entry which is preliminary data.</text>
</comment>
<feature type="transmembrane region" description="Helical" evidence="7">
    <location>
        <begin position="311"/>
        <end position="330"/>
    </location>
</feature>
<feature type="transmembrane region" description="Helical" evidence="7">
    <location>
        <begin position="280"/>
        <end position="299"/>
    </location>
</feature>
<evidence type="ECO:0000256" key="4">
    <source>
        <dbReference type="ARBA" id="ARBA00022692"/>
    </source>
</evidence>
<dbReference type="GO" id="GO:0022857">
    <property type="term" value="F:transmembrane transporter activity"/>
    <property type="evidence" value="ECO:0007669"/>
    <property type="project" value="InterPro"/>
</dbReference>
<evidence type="ECO:0000256" key="3">
    <source>
        <dbReference type="ARBA" id="ARBA00022475"/>
    </source>
</evidence>
<dbReference type="InterPro" id="IPR011701">
    <property type="entry name" value="MFS"/>
</dbReference>
<feature type="transmembrane region" description="Helical" evidence="7">
    <location>
        <begin position="97"/>
        <end position="118"/>
    </location>
</feature>
<feature type="transmembrane region" description="Helical" evidence="7">
    <location>
        <begin position="404"/>
        <end position="424"/>
    </location>
</feature>
<evidence type="ECO:0000256" key="7">
    <source>
        <dbReference type="SAM" id="Phobius"/>
    </source>
</evidence>
<dbReference type="EMBL" id="BSFQ01000027">
    <property type="protein sequence ID" value="GLL14025.1"/>
    <property type="molecule type" value="Genomic_DNA"/>
</dbReference>
<reference evidence="9" key="2">
    <citation type="submission" date="2023-01" db="EMBL/GenBank/DDBJ databases">
        <authorList>
            <person name="Sun Q."/>
            <person name="Evtushenko L."/>
        </authorList>
    </citation>
    <scope>NUCLEOTIDE SEQUENCE</scope>
    <source>
        <strain evidence="9">VKM Ac-1069</strain>
    </source>
</reference>
<name>A0A9W6L6X7_9PSEU</name>
<dbReference type="Proteomes" id="UP001143463">
    <property type="component" value="Unassembled WGS sequence"/>
</dbReference>
<feature type="transmembrane region" description="Helical" evidence="7">
    <location>
        <begin position="246"/>
        <end position="268"/>
    </location>
</feature>
<dbReference type="SUPFAM" id="SSF103473">
    <property type="entry name" value="MFS general substrate transporter"/>
    <property type="match status" value="1"/>
</dbReference>
<feature type="transmembrane region" description="Helical" evidence="7">
    <location>
        <begin position="162"/>
        <end position="190"/>
    </location>
</feature>
<keyword evidence="3" id="KW-1003">Cell membrane</keyword>
<dbReference type="AlphaFoldDB" id="A0A9W6L6X7"/>
<dbReference type="InterPro" id="IPR005829">
    <property type="entry name" value="Sugar_transporter_CS"/>
</dbReference>
<dbReference type="PROSITE" id="PS50850">
    <property type="entry name" value="MFS"/>
    <property type="match status" value="1"/>
</dbReference>
<keyword evidence="10" id="KW-1185">Reference proteome</keyword>
<comment type="subcellular location">
    <subcellularLocation>
        <location evidence="1">Cell membrane</location>
        <topology evidence="1">Multi-pass membrane protein</topology>
    </subcellularLocation>
</comment>
<sequence>MTTDDVTRPEAPDGAAPRQSPIRTFLVSGVGTALEYYDFAIYGLAAAVVFNTQFFPGDDPLLGTLYAFAAFGTGFVARPIGGMVIGHFGDRVGRRKMLILTLTVMGLTTFLIGCLPGYATLGWLAPALLVLLRLVQGFAAGGEWGGAALFGIEAAPRGKRGLWGSFTSMGVGLGGMLGAAVFAIVSAVFADSLTDWAWRLPFWIGGVLVLAGLMARLAMPQEEAIEVDKEAGLPIVRAFKHAPKTILLGIGVAYGYNTIAYVGSTFFLSYLTQHGYGSTFSLIMQLVHNGVLMTAAPFWAMLSDRAGRKKVMVAGAIAYTVFLFVFFPVIGLGSAVFAVFAFVFNGITMGLTQGPLPAFLGEQFPAKIRYTGISTVYQIGAALGGGTGAFVAAALLLASGGNAVVVSLYGGFAMLILALCVLGLRETAKATTEQVNEGVAGRSATVGHAQPA</sequence>
<dbReference type="PROSITE" id="PS00217">
    <property type="entry name" value="SUGAR_TRANSPORT_2"/>
    <property type="match status" value="1"/>
</dbReference>
<protein>
    <submittedName>
        <fullName evidence="9">MFS transporter</fullName>
    </submittedName>
</protein>
<dbReference type="Pfam" id="PF07690">
    <property type="entry name" value="MFS_1"/>
    <property type="match status" value="2"/>
</dbReference>
<dbReference type="GO" id="GO:0005886">
    <property type="term" value="C:plasma membrane"/>
    <property type="evidence" value="ECO:0007669"/>
    <property type="project" value="UniProtKB-SubCell"/>
</dbReference>
<dbReference type="InterPro" id="IPR036259">
    <property type="entry name" value="MFS_trans_sf"/>
</dbReference>
<keyword evidence="6 7" id="KW-0472">Membrane</keyword>
<dbReference type="RefSeq" id="WP_051738054.1">
    <property type="nucleotide sequence ID" value="NZ_BAAAUZ010000064.1"/>
</dbReference>
<evidence type="ECO:0000256" key="1">
    <source>
        <dbReference type="ARBA" id="ARBA00004651"/>
    </source>
</evidence>
<evidence type="ECO:0000313" key="10">
    <source>
        <dbReference type="Proteomes" id="UP001143463"/>
    </source>
</evidence>
<organism evidence="9 10">
    <name type="scientific">Pseudonocardia halophobica</name>
    <dbReference type="NCBI Taxonomy" id="29401"/>
    <lineage>
        <taxon>Bacteria</taxon>
        <taxon>Bacillati</taxon>
        <taxon>Actinomycetota</taxon>
        <taxon>Actinomycetes</taxon>
        <taxon>Pseudonocardiales</taxon>
        <taxon>Pseudonocardiaceae</taxon>
        <taxon>Pseudonocardia</taxon>
    </lineage>
</organism>
<gene>
    <name evidence="9" type="ORF">GCM10017577_51700</name>
</gene>
<feature type="transmembrane region" description="Helical" evidence="7">
    <location>
        <begin position="196"/>
        <end position="215"/>
    </location>
</feature>
<evidence type="ECO:0000259" key="8">
    <source>
        <dbReference type="PROSITE" id="PS50850"/>
    </source>
</evidence>
<keyword evidence="5 7" id="KW-1133">Transmembrane helix</keyword>
<keyword evidence="2" id="KW-0813">Transport</keyword>
<feature type="transmembrane region" description="Helical" evidence="7">
    <location>
        <begin position="336"/>
        <end position="356"/>
    </location>
</feature>
<evidence type="ECO:0000256" key="6">
    <source>
        <dbReference type="ARBA" id="ARBA00023136"/>
    </source>
</evidence>